<organism evidence="2 3">
    <name type="scientific">Armillaria luteobubalina</name>
    <dbReference type="NCBI Taxonomy" id="153913"/>
    <lineage>
        <taxon>Eukaryota</taxon>
        <taxon>Fungi</taxon>
        <taxon>Dikarya</taxon>
        <taxon>Basidiomycota</taxon>
        <taxon>Agaricomycotina</taxon>
        <taxon>Agaricomycetes</taxon>
        <taxon>Agaricomycetidae</taxon>
        <taxon>Agaricales</taxon>
        <taxon>Marasmiineae</taxon>
        <taxon>Physalacriaceae</taxon>
        <taxon>Armillaria</taxon>
    </lineage>
</organism>
<dbReference type="Proteomes" id="UP001175228">
    <property type="component" value="Unassembled WGS sequence"/>
</dbReference>
<gene>
    <name evidence="2" type="ORF">EDD18DRAFT_1308638</name>
</gene>
<keyword evidence="3" id="KW-1185">Reference proteome</keyword>
<feature type="region of interest" description="Disordered" evidence="1">
    <location>
        <begin position="1"/>
        <end position="67"/>
    </location>
</feature>
<dbReference type="EMBL" id="JAUEPU010000011">
    <property type="protein sequence ID" value="KAK0498408.1"/>
    <property type="molecule type" value="Genomic_DNA"/>
</dbReference>
<feature type="compositionally biased region" description="Low complexity" evidence="1">
    <location>
        <begin position="121"/>
        <end position="136"/>
    </location>
</feature>
<feature type="region of interest" description="Disordered" evidence="1">
    <location>
        <begin position="308"/>
        <end position="328"/>
    </location>
</feature>
<feature type="compositionally biased region" description="Polar residues" evidence="1">
    <location>
        <begin position="416"/>
        <end position="425"/>
    </location>
</feature>
<feature type="region of interest" description="Disordered" evidence="1">
    <location>
        <begin position="85"/>
        <end position="151"/>
    </location>
</feature>
<sequence>MITGWPRKSHDHGNPGQGSPPTTVGESRSNDSEGNNRGTSPDPTRRRSSSDSATPKHTPVPPSLRILSSSASGLGLFTDKLSHLAGHHHHGHGHSVMPKPSSLNPALLLHPHSRNPEPVGSPTSPTFPPSSTMSNPNKVHTSPSKASYGRTYDSKLVTREMHRLGNLAHLPPAPSVSSLSLPAPGAMAQVSMASTSGSDPWGTLHVHILPLFNGEPLRIPIENLNMLVKAHIATAASSPSKALATLEHDTSELIGSGMRTLNAKLTEQEDDKLVGRIVEIWGFFWDQVLPYVEGALLPLQTDPLLSSLYRTPKRPSSPSRQNNKGSISTSLGASLQLSTQHIDVRAVALRSFRDKVILPLAPRLKARLSMVNRQDNFQETPGYQQPRLQQMLLVLTSQSRYRTPTFSLAAQPPQPSNWILRSPTPQFDGRQTVKTSTGRARAPSFLSGGLPRDRRGRIAQKQKGASLPNLVSNTMSAGDDGDSSGGETPRIGSGGTVVESEREKEREKEREFLEALRSPDPESSNARASVGGWDSGKIEEEEDEPLDWDQAQAVVERMIGMNSSTPESGTRKRVT</sequence>
<evidence type="ECO:0000313" key="3">
    <source>
        <dbReference type="Proteomes" id="UP001175228"/>
    </source>
</evidence>
<dbReference type="GO" id="GO:0031932">
    <property type="term" value="C:TORC2 complex"/>
    <property type="evidence" value="ECO:0007669"/>
    <property type="project" value="TreeGrafter"/>
</dbReference>
<name>A0AA39Q8U6_9AGAR</name>
<dbReference type="AlphaFoldDB" id="A0AA39Q8U6"/>
<dbReference type="Pfam" id="PF08539">
    <property type="entry name" value="HbrB"/>
    <property type="match status" value="1"/>
</dbReference>
<accession>A0AA39Q8U6</accession>
<reference evidence="2" key="1">
    <citation type="submission" date="2023-06" db="EMBL/GenBank/DDBJ databases">
        <authorList>
            <consortium name="Lawrence Berkeley National Laboratory"/>
            <person name="Ahrendt S."/>
            <person name="Sahu N."/>
            <person name="Indic B."/>
            <person name="Wong-Bajracharya J."/>
            <person name="Merenyi Z."/>
            <person name="Ke H.-M."/>
            <person name="Monk M."/>
            <person name="Kocsube S."/>
            <person name="Drula E."/>
            <person name="Lipzen A."/>
            <person name="Balint B."/>
            <person name="Henrissat B."/>
            <person name="Andreopoulos B."/>
            <person name="Martin F.M."/>
            <person name="Harder C.B."/>
            <person name="Rigling D."/>
            <person name="Ford K.L."/>
            <person name="Foster G.D."/>
            <person name="Pangilinan J."/>
            <person name="Papanicolaou A."/>
            <person name="Barry K."/>
            <person name="LaButti K."/>
            <person name="Viragh M."/>
            <person name="Koriabine M."/>
            <person name="Yan M."/>
            <person name="Riley R."/>
            <person name="Champramary S."/>
            <person name="Plett K.L."/>
            <person name="Tsai I.J."/>
            <person name="Slot J."/>
            <person name="Sipos G."/>
            <person name="Plett J."/>
            <person name="Nagy L.G."/>
            <person name="Grigoriev I.V."/>
        </authorList>
    </citation>
    <scope>NUCLEOTIDE SEQUENCE</scope>
    <source>
        <strain evidence="2">HWK02</strain>
    </source>
</reference>
<dbReference type="PANTHER" id="PTHR32428">
    <property type="entry name" value="TARGET OF RAPAMYCIN COMPLEX 2 SUBUNIT BIT61-RELATED"/>
    <property type="match status" value="1"/>
</dbReference>
<feature type="compositionally biased region" description="Basic and acidic residues" evidence="1">
    <location>
        <begin position="499"/>
        <end position="520"/>
    </location>
</feature>
<dbReference type="GO" id="GO:0038203">
    <property type="term" value="P:TORC2 signaling"/>
    <property type="evidence" value="ECO:0007669"/>
    <property type="project" value="TreeGrafter"/>
</dbReference>
<evidence type="ECO:0000256" key="1">
    <source>
        <dbReference type="SAM" id="MobiDB-lite"/>
    </source>
</evidence>
<feature type="compositionally biased region" description="Polar residues" evidence="1">
    <location>
        <begin position="314"/>
        <end position="328"/>
    </location>
</feature>
<feature type="region of interest" description="Disordered" evidence="1">
    <location>
        <begin position="407"/>
        <end position="547"/>
    </location>
</feature>
<proteinExistence type="predicted"/>
<dbReference type="InterPro" id="IPR013745">
    <property type="entry name" value="Bit61/PRR5"/>
</dbReference>
<comment type="caution">
    <text evidence="2">The sequence shown here is derived from an EMBL/GenBank/DDBJ whole genome shotgun (WGS) entry which is preliminary data.</text>
</comment>
<protein>
    <submittedName>
        <fullName evidence="2">HbrB-like-domain-containing protein</fullName>
    </submittedName>
</protein>
<dbReference type="PANTHER" id="PTHR32428:SF2">
    <property type="entry name" value="TARGET OF RAPAMYCIN COMPLEX 2 SUBUNIT BIT61-RELATED"/>
    <property type="match status" value="1"/>
</dbReference>
<evidence type="ECO:0000313" key="2">
    <source>
        <dbReference type="EMBL" id="KAK0498408.1"/>
    </source>
</evidence>
<feature type="compositionally biased region" description="Polar residues" evidence="1">
    <location>
        <begin position="17"/>
        <end position="38"/>
    </location>
</feature>